<evidence type="ECO:0000313" key="1">
    <source>
        <dbReference type="EMBL" id="JAC84626.1"/>
    </source>
</evidence>
<organism evidence="1">
    <name type="scientific">Tetraselmis sp. GSL018</name>
    <dbReference type="NCBI Taxonomy" id="582737"/>
    <lineage>
        <taxon>Eukaryota</taxon>
        <taxon>Viridiplantae</taxon>
        <taxon>Chlorophyta</taxon>
        <taxon>core chlorophytes</taxon>
        <taxon>Chlorodendrophyceae</taxon>
        <taxon>Chlorodendrales</taxon>
        <taxon>Chlorodendraceae</taxon>
        <taxon>Tetraselmis</taxon>
    </lineage>
</organism>
<reference evidence="1" key="1">
    <citation type="submission" date="2014-05" db="EMBL/GenBank/DDBJ databases">
        <title>The transcriptome of the halophilic microalga Tetraselmis sp. GSL018 isolated from the Great Salt Lake, Utah.</title>
        <authorList>
            <person name="Jinkerson R.E."/>
            <person name="D'Adamo S."/>
            <person name="Posewitz M.C."/>
        </authorList>
    </citation>
    <scope>NUCLEOTIDE SEQUENCE</scope>
    <source>
        <strain evidence="1">GSL018</strain>
    </source>
</reference>
<protein>
    <submittedName>
        <fullName evidence="1">Uncharacterized protein</fullName>
    </submittedName>
</protein>
<dbReference type="AlphaFoldDB" id="A0A061SPN2"/>
<accession>A0A061SPN2</accession>
<gene>
    <name evidence="1" type="ORF">TSPGSL018_527</name>
</gene>
<feature type="non-terminal residue" evidence="1">
    <location>
        <position position="65"/>
    </location>
</feature>
<sequence length="65" mass="7255">MAIEFEDIRKLVSRLSVEPESASLKLRDVLASNRLFSDALRLSDKFLVSELSELLGSSIFPAESK</sequence>
<proteinExistence type="predicted"/>
<name>A0A061SPN2_9CHLO</name>
<dbReference type="EMBL" id="GBEZ01000243">
    <property type="protein sequence ID" value="JAC84626.1"/>
    <property type="molecule type" value="Transcribed_RNA"/>
</dbReference>